<dbReference type="EMBL" id="JBHSKN010000038">
    <property type="protein sequence ID" value="MFC5245358.1"/>
    <property type="molecule type" value="Genomic_DNA"/>
</dbReference>
<feature type="transmembrane region" description="Helical" evidence="1">
    <location>
        <begin position="55"/>
        <end position="75"/>
    </location>
</feature>
<feature type="transmembrane region" description="Helical" evidence="1">
    <location>
        <begin position="31"/>
        <end position="49"/>
    </location>
</feature>
<keyword evidence="1" id="KW-1133">Transmembrane helix</keyword>
<dbReference type="RefSeq" id="WP_344567106.1">
    <property type="nucleotide sequence ID" value="NZ_BAAATG010000052.1"/>
</dbReference>
<keyword evidence="1" id="KW-0472">Membrane</keyword>
<evidence type="ECO:0000313" key="3">
    <source>
        <dbReference type="Proteomes" id="UP001596035"/>
    </source>
</evidence>
<comment type="caution">
    <text evidence="2">The sequence shown here is derived from an EMBL/GenBank/DDBJ whole genome shotgun (WGS) entry which is preliminary data.</text>
</comment>
<feature type="transmembrane region" description="Helical" evidence="1">
    <location>
        <begin position="150"/>
        <end position="170"/>
    </location>
</feature>
<accession>A0ABW0E707</accession>
<name>A0ABW0E707_9ACTN</name>
<keyword evidence="1" id="KW-0812">Transmembrane</keyword>
<dbReference type="InterPro" id="IPR053824">
    <property type="entry name" value="DUF7010"/>
</dbReference>
<organism evidence="2 3">
    <name type="scientific">Streptomyces atrovirens</name>
    <dbReference type="NCBI Taxonomy" id="285556"/>
    <lineage>
        <taxon>Bacteria</taxon>
        <taxon>Bacillati</taxon>
        <taxon>Actinomycetota</taxon>
        <taxon>Actinomycetes</taxon>
        <taxon>Kitasatosporales</taxon>
        <taxon>Streptomycetaceae</taxon>
        <taxon>Streptomyces</taxon>
    </lineage>
</organism>
<dbReference type="Pfam" id="PF22765">
    <property type="entry name" value="DUF7010"/>
    <property type="match status" value="1"/>
</dbReference>
<dbReference type="Proteomes" id="UP001596035">
    <property type="component" value="Unassembled WGS sequence"/>
</dbReference>
<proteinExistence type="predicted"/>
<evidence type="ECO:0000256" key="1">
    <source>
        <dbReference type="SAM" id="Phobius"/>
    </source>
</evidence>
<feature type="transmembrane region" description="Helical" evidence="1">
    <location>
        <begin position="96"/>
        <end position="117"/>
    </location>
</feature>
<reference evidence="3" key="1">
    <citation type="journal article" date="2019" name="Int. J. Syst. Evol. Microbiol.">
        <title>The Global Catalogue of Microorganisms (GCM) 10K type strain sequencing project: providing services to taxonomists for standard genome sequencing and annotation.</title>
        <authorList>
            <consortium name="The Broad Institute Genomics Platform"/>
            <consortium name="The Broad Institute Genome Sequencing Center for Infectious Disease"/>
            <person name="Wu L."/>
            <person name="Ma J."/>
        </authorList>
    </citation>
    <scope>NUCLEOTIDE SEQUENCE [LARGE SCALE GENOMIC DNA]</scope>
    <source>
        <strain evidence="3">CGMCC 4.7131</strain>
    </source>
</reference>
<keyword evidence="3" id="KW-1185">Reference proteome</keyword>
<gene>
    <name evidence="2" type="ORF">ACFPWV_36560</name>
</gene>
<sequence>MTTDPPTTGPAPSATDAECLELTRKLRRRGTLVLSVFGLLWAFAGASGTGSATDVVPVSIEVAALVVTAAAIYLGHRKDAAPSPRMVSLPENWARGVGVVNGIEVLAIFAVIAGSNASGRPELIPVGIALVVGLHFFPLARLYDQWQYRWTAGLMTAVAVVGAVLVVAGLSDESVLVAVGLACAAVLWASAYHLAVRG</sequence>
<protein>
    <submittedName>
        <fullName evidence="2">DUF7010 family protein</fullName>
    </submittedName>
</protein>
<feature type="transmembrane region" description="Helical" evidence="1">
    <location>
        <begin position="123"/>
        <end position="143"/>
    </location>
</feature>
<evidence type="ECO:0000313" key="2">
    <source>
        <dbReference type="EMBL" id="MFC5245358.1"/>
    </source>
</evidence>
<feature type="transmembrane region" description="Helical" evidence="1">
    <location>
        <begin position="176"/>
        <end position="195"/>
    </location>
</feature>